<dbReference type="Proteomes" id="UP001595724">
    <property type="component" value="Unassembled WGS sequence"/>
</dbReference>
<name>A0ABV7UTU5_9GAMM</name>
<keyword evidence="4" id="KW-1185">Reference proteome</keyword>
<dbReference type="Pfam" id="PF20410">
    <property type="entry name" value="X-Tfes_XVIPCD"/>
    <property type="match status" value="1"/>
</dbReference>
<protein>
    <submittedName>
        <fullName evidence="3">XVIPCD domain-containing protein</fullName>
    </submittedName>
</protein>
<organism evidence="3 4">
    <name type="scientific">Luteimonas notoginsengisoli</name>
    <dbReference type="NCBI Taxonomy" id="1578200"/>
    <lineage>
        <taxon>Bacteria</taxon>
        <taxon>Pseudomonadati</taxon>
        <taxon>Pseudomonadota</taxon>
        <taxon>Gammaproteobacteria</taxon>
        <taxon>Lysobacterales</taxon>
        <taxon>Lysobacteraceae</taxon>
        <taxon>Luteimonas</taxon>
    </lineage>
</organism>
<sequence>MLDNNTLGLGLGIGRAGITLGDIVRYDDDQLPALRYTGALAGASVMASQDRPTTDPGVVGGASFYYLYDDRAREWSSVAAGGGMGGPVIRRVTDPERVAELDDTRALRLERQEKAGQFHPLDPARERGISESPWTLADAGTPSQTKRIATSDPMRPDHPDHRLYLGSRDAVHRLDASLGRGPDQHSENMIASLACLARRSGLERIDHVVLGEQTRALRPGEHVFVVQGRLDDPAHVRAHMKTQLAVDTPAADSLRELQAFDRAARQARTQQQAQAESLEHGASAQQRAAPMQMG</sequence>
<accession>A0ABV7UTU5</accession>
<proteinExistence type="predicted"/>
<dbReference type="RefSeq" id="WP_386709841.1">
    <property type="nucleotide sequence ID" value="NZ_JBHRYF010000008.1"/>
</dbReference>
<feature type="region of interest" description="Disordered" evidence="1">
    <location>
        <begin position="266"/>
        <end position="294"/>
    </location>
</feature>
<feature type="compositionally biased region" description="Low complexity" evidence="1">
    <location>
        <begin position="266"/>
        <end position="275"/>
    </location>
</feature>
<evidence type="ECO:0000313" key="3">
    <source>
        <dbReference type="EMBL" id="MFC3660425.1"/>
    </source>
</evidence>
<feature type="domain" description="X-Tfes XVIPCD" evidence="2">
    <location>
        <begin position="156"/>
        <end position="259"/>
    </location>
</feature>
<dbReference type="InterPro" id="IPR046519">
    <property type="entry name" value="X-Tfes_XVIPCD"/>
</dbReference>
<dbReference type="EMBL" id="JBHRYF010000008">
    <property type="protein sequence ID" value="MFC3660425.1"/>
    <property type="molecule type" value="Genomic_DNA"/>
</dbReference>
<evidence type="ECO:0000313" key="4">
    <source>
        <dbReference type="Proteomes" id="UP001595724"/>
    </source>
</evidence>
<feature type="region of interest" description="Disordered" evidence="1">
    <location>
        <begin position="134"/>
        <end position="157"/>
    </location>
</feature>
<comment type="caution">
    <text evidence="3">The sequence shown here is derived from an EMBL/GenBank/DDBJ whole genome shotgun (WGS) entry which is preliminary data.</text>
</comment>
<evidence type="ECO:0000259" key="2">
    <source>
        <dbReference type="Pfam" id="PF20410"/>
    </source>
</evidence>
<evidence type="ECO:0000256" key="1">
    <source>
        <dbReference type="SAM" id="MobiDB-lite"/>
    </source>
</evidence>
<reference evidence="4" key="1">
    <citation type="journal article" date="2019" name="Int. J. Syst. Evol. Microbiol.">
        <title>The Global Catalogue of Microorganisms (GCM) 10K type strain sequencing project: providing services to taxonomists for standard genome sequencing and annotation.</title>
        <authorList>
            <consortium name="The Broad Institute Genomics Platform"/>
            <consortium name="The Broad Institute Genome Sequencing Center for Infectious Disease"/>
            <person name="Wu L."/>
            <person name="Ma J."/>
        </authorList>
    </citation>
    <scope>NUCLEOTIDE SEQUENCE [LARGE SCALE GENOMIC DNA]</scope>
    <source>
        <strain evidence="4">KCTC 42211</strain>
    </source>
</reference>
<gene>
    <name evidence="3" type="ORF">ACFOM9_10145</name>
</gene>